<keyword evidence="7" id="KW-0238">DNA-binding</keyword>
<dbReference type="InterPro" id="IPR032042">
    <property type="entry name" value="POT1PC"/>
</dbReference>
<evidence type="ECO:0000256" key="2">
    <source>
        <dbReference type="ARBA" id="ARBA00004574"/>
    </source>
</evidence>
<keyword evidence="8" id="KW-0539">Nucleus</keyword>
<evidence type="ECO:0000313" key="11">
    <source>
        <dbReference type="EMBL" id="KAF7507767.1"/>
    </source>
</evidence>
<evidence type="ECO:0000256" key="6">
    <source>
        <dbReference type="ARBA" id="ARBA00022895"/>
    </source>
</evidence>
<dbReference type="Proteomes" id="UP000606974">
    <property type="component" value="Unassembled WGS sequence"/>
</dbReference>
<evidence type="ECO:0000256" key="1">
    <source>
        <dbReference type="ARBA" id="ARBA00004123"/>
    </source>
</evidence>
<dbReference type="OrthoDB" id="2186770at2759"/>
<protein>
    <recommendedName>
        <fullName evidence="4">Protection of telomeres protein 1</fullName>
    </recommendedName>
</protein>
<dbReference type="GO" id="GO:0000783">
    <property type="term" value="C:nuclear telomere cap complex"/>
    <property type="evidence" value="ECO:0007669"/>
    <property type="project" value="TreeGrafter"/>
</dbReference>
<dbReference type="InterPro" id="IPR028389">
    <property type="entry name" value="POT1"/>
</dbReference>
<evidence type="ECO:0000259" key="10">
    <source>
        <dbReference type="SMART" id="SM00976"/>
    </source>
</evidence>
<evidence type="ECO:0000256" key="5">
    <source>
        <dbReference type="ARBA" id="ARBA00022454"/>
    </source>
</evidence>
<feature type="compositionally biased region" description="Basic residues" evidence="9">
    <location>
        <begin position="382"/>
        <end position="395"/>
    </location>
</feature>
<dbReference type="InterPro" id="IPR012340">
    <property type="entry name" value="NA-bd_OB-fold"/>
</dbReference>
<evidence type="ECO:0000313" key="12">
    <source>
        <dbReference type="Proteomes" id="UP000606974"/>
    </source>
</evidence>
<keyword evidence="12" id="KW-1185">Reference proteome</keyword>
<feature type="compositionally biased region" description="Basic and acidic residues" evidence="9">
    <location>
        <begin position="594"/>
        <end position="605"/>
    </location>
</feature>
<dbReference type="Gene3D" id="2.40.50.140">
    <property type="entry name" value="Nucleic acid-binding proteins"/>
    <property type="match status" value="2"/>
</dbReference>
<name>A0A8H7AH53_9EURO</name>
<evidence type="ECO:0000256" key="4">
    <source>
        <dbReference type="ARBA" id="ARBA00015253"/>
    </source>
</evidence>
<sequence length="641" mass="71996">MKPPTGFEELSSVAEKGAGSEFCAVGVVADFLPPTKSRGADYVITFTLTDRSWFQGEGLKCRFFGRTEDKLPNIISKGDVVVLRSTKLRQYNGELMALSSFQSSWLVFHQQDILLNETEVKGVLPFSKMSDQTPSPGKDIIDYAVEICNFLDRSTFGEPAPVTSLQASNIMGSNGPASSPAAKKFQLIQDLTLPRTTRDLKFADLLGEVRKVYMNDFRVELSITDYTSHESLYDYAHTLDDEQGRDGDGFNYIPGQKAWSGPWGKMSMVVTAWDSHANFARKNVGIGNIVFLRNVQISLDREGDRMEGNLRGDRYHPDRIGISICKPRQAQGDDRVKALLKRKRDYEADLKLHGIKGLEESNKLKDEAVQQPAKQPGLTAREKKKQRQKERKKAKQKEAQKARANTTSKSASESLNPNIRTNKVPETVAPVKISEITDPSVLQGDFTTPAGNPFSVPFKNNLYHLNRIRVIDFHPPNIADFAAPHKTSDYECLSDYESDSDISMDLTDPHGAEVEWEWRFELLVEDASSTSPQESARMKLLVAGPDADFLLRSIRATNLREDGKSLARLKEKLFLLWGDLQERREEEEEEQEAKEEGGVGRRLEPSGRPFECLVKEYGVQARHDGAWERVFAMFGTSIVSD</sequence>
<gene>
    <name evidence="11" type="ORF">GJ744_010068</name>
</gene>
<organism evidence="11 12">
    <name type="scientific">Endocarpon pusillum</name>
    <dbReference type="NCBI Taxonomy" id="364733"/>
    <lineage>
        <taxon>Eukaryota</taxon>
        <taxon>Fungi</taxon>
        <taxon>Dikarya</taxon>
        <taxon>Ascomycota</taxon>
        <taxon>Pezizomycotina</taxon>
        <taxon>Eurotiomycetes</taxon>
        <taxon>Chaetothyriomycetidae</taxon>
        <taxon>Verrucariales</taxon>
        <taxon>Verrucariaceae</taxon>
        <taxon>Endocarpon</taxon>
    </lineage>
</organism>
<keyword evidence="5" id="KW-0158">Chromosome</keyword>
<comment type="caution">
    <text evidence="11">The sequence shown here is derived from an EMBL/GenBank/DDBJ whole genome shotgun (WGS) entry which is preliminary data.</text>
</comment>
<dbReference type="PANTHER" id="PTHR14513">
    <property type="entry name" value="PROTECTION OF TELOMERES 1"/>
    <property type="match status" value="1"/>
</dbReference>
<evidence type="ECO:0000256" key="3">
    <source>
        <dbReference type="ARBA" id="ARBA00008442"/>
    </source>
</evidence>
<dbReference type="GO" id="GO:0010521">
    <property type="term" value="F:telomerase inhibitor activity"/>
    <property type="evidence" value="ECO:0007669"/>
    <property type="project" value="TreeGrafter"/>
</dbReference>
<dbReference type="FunFam" id="2.40.50.140:FF:000303">
    <property type="entry name" value="Protection of telomeres protein 1"/>
    <property type="match status" value="1"/>
</dbReference>
<dbReference type="GO" id="GO:0016233">
    <property type="term" value="P:telomere capping"/>
    <property type="evidence" value="ECO:0007669"/>
    <property type="project" value="TreeGrafter"/>
</dbReference>
<reference evidence="11" key="1">
    <citation type="submission" date="2020-02" db="EMBL/GenBank/DDBJ databases">
        <authorList>
            <person name="Palmer J.M."/>
        </authorList>
    </citation>
    <scope>NUCLEOTIDE SEQUENCE</scope>
    <source>
        <strain evidence="11">EPUS1.4</strain>
        <tissue evidence="11">Thallus</tissue>
    </source>
</reference>
<dbReference type="InterPro" id="IPR011564">
    <property type="entry name" value="Telomer_end-bd_POT1/Cdc13"/>
</dbReference>
<dbReference type="CDD" id="cd04497">
    <property type="entry name" value="hPOT1_OB1_like"/>
    <property type="match status" value="1"/>
</dbReference>
<feature type="compositionally biased region" description="Polar residues" evidence="9">
    <location>
        <begin position="405"/>
        <end position="418"/>
    </location>
</feature>
<feature type="domain" description="Telomeric single stranded DNA binding POT1/Cdc13" evidence="10">
    <location>
        <begin position="7"/>
        <end position="142"/>
    </location>
</feature>
<proteinExistence type="inferred from homology"/>
<dbReference type="AlphaFoldDB" id="A0A8H7AH53"/>
<accession>A0A8H7AH53</accession>
<dbReference type="SUPFAM" id="SSF50249">
    <property type="entry name" value="Nucleic acid-binding proteins"/>
    <property type="match status" value="2"/>
</dbReference>
<comment type="subcellular location">
    <subcellularLocation>
        <location evidence="2">Chromosome</location>
        <location evidence="2">Telomere</location>
    </subcellularLocation>
    <subcellularLocation>
        <location evidence="1">Nucleus</location>
    </subcellularLocation>
</comment>
<dbReference type="GO" id="GO:0098505">
    <property type="term" value="F:G-rich strand telomeric DNA binding"/>
    <property type="evidence" value="ECO:0007669"/>
    <property type="project" value="TreeGrafter"/>
</dbReference>
<keyword evidence="6" id="KW-0779">Telomere</keyword>
<dbReference type="Pfam" id="PF02765">
    <property type="entry name" value="POT1"/>
    <property type="match status" value="1"/>
</dbReference>
<evidence type="ECO:0000256" key="9">
    <source>
        <dbReference type="SAM" id="MobiDB-lite"/>
    </source>
</evidence>
<evidence type="ECO:0000256" key="7">
    <source>
        <dbReference type="ARBA" id="ARBA00023125"/>
    </source>
</evidence>
<feature type="region of interest" description="Disordered" evidence="9">
    <location>
        <begin position="363"/>
        <end position="418"/>
    </location>
</feature>
<dbReference type="PANTHER" id="PTHR14513:SF0">
    <property type="entry name" value="PROTECTION OF TELOMERES PROTEIN 1"/>
    <property type="match status" value="1"/>
</dbReference>
<evidence type="ECO:0000256" key="8">
    <source>
        <dbReference type="ARBA" id="ARBA00023242"/>
    </source>
</evidence>
<dbReference type="GO" id="GO:0032210">
    <property type="term" value="P:regulation of telomere maintenance via telomerase"/>
    <property type="evidence" value="ECO:0007669"/>
    <property type="project" value="TreeGrafter"/>
</dbReference>
<dbReference type="Pfam" id="PF16686">
    <property type="entry name" value="POT1PC"/>
    <property type="match status" value="1"/>
</dbReference>
<comment type="similarity">
    <text evidence="3">Belongs to the telombin family.</text>
</comment>
<dbReference type="SMART" id="SM00976">
    <property type="entry name" value="Telo_bind"/>
    <property type="match status" value="1"/>
</dbReference>
<feature type="region of interest" description="Disordered" evidence="9">
    <location>
        <begin position="584"/>
        <end position="606"/>
    </location>
</feature>
<dbReference type="EMBL" id="JAACFV010000063">
    <property type="protein sequence ID" value="KAF7507767.1"/>
    <property type="molecule type" value="Genomic_DNA"/>
</dbReference>